<name>A0A1E3A6M6_9FIRM</name>
<proteinExistence type="predicted"/>
<dbReference type="EMBL" id="MCGH01000003">
    <property type="protein sequence ID" value="ODM04378.1"/>
    <property type="molecule type" value="Genomic_DNA"/>
</dbReference>
<gene>
    <name evidence="2" type="ORF">BEI61_05185</name>
</gene>
<feature type="transmembrane region" description="Helical" evidence="1">
    <location>
        <begin position="151"/>
        <end position="170"/>
    </location>
</feature>
<reference evidence="2 3" key="1">
    <citation type="submission" date="2016-07" db="EMBL/GenBank/DDBJ databases">
        <title>Characterization of isolates of Eisenbergiella tayi derived from blood cultures, using whole genome sequencing.</title>
        <authorList>
            <person name="Burdz T."/>
            <person name="Wiebe D."/>
            <person name="Huynh C."/>
            <person name="Bernard K."/>
        </authorList>
    </citation>
    <scope>NUCLEOTIDE SEQUENCE [LARGE SCALE GENOMIC DNA]</scope>
    <source>
        <strain evidence="2 3">NML 110608</strain>
    </source>
</reference>
<protein>
    <submittedName>
        <fullName evidence="2">ABC-2 family transporter protein</fullName>
    </submittedName>
</protein>
<feature type="transmembrane region" description="Helical" evidence="1">
    <location>
        <begin position="57"/>
        <end position="81"/>
    </location>
</feature>
<feature type="transmembrane region" description="Helical" evidence="1">
    <location>
        <begin position="16"/>
        <end position="37"/>
    </location>
</feature>
<dbReference type="AlphaFoldDB" id="A0A1E3A6M6"/>
<sequence length="235" mass="25583">MNILKLELKKTNIKPYFLSAIAVFVCIMGLTYILAWVPHLDSGDKNAAILFSTYQGISAICNAIALMSFSILASAMGYRYLTKEYCGVGAILLFSYPINRKSVVWAKAAVILLFISTTMFLTEYGGFLIFIGTDSVLQMVNDPLVPGDFMLAFRNALVLVCLADGIALCAIRMGFIKKSNSVTIISAVILSMLLINPVAAINEQFLPVLFLAAAALIGGILLILNVSHKVKRMEI</sequence>
<keyword evidence="1" id="KW-1133">Transmembrane helix</keyword>
<keyword evidence="1" id="KW-0472">Membrane</keyword>
<evidence type="ECO:0000313" key="2">
    <source>
        <dbReference type="EMBL" id="ODM04378.1"/>
    </source>
</evidence>
<accession>A0A1E3A6M6</accession>
<feature type="transmembrane region" description="Helical" evidence="1">
    <location>
        <begin position="182"/>
        <end position="199"/>
    </location>
</feature>
<dbReference type="Proteomes" id="UP000094067">
    <property type="component" value="Unassembled WGS sequence"/>
</dbReference>
<organism evidence="2 3">
    <name type="scientific">Eisenbergiella tayi</name>
    <dbReference type="NCBI Taxonomy" id="1432052"/>
    <lineage>
        <taxon>Bacteria</taxon>
        <taxon>Bacillati</taxon>
        <taxon>Bacillota</taxon>
        <taxon>Clostridia</taxon>
        <taxon>Lachnospirales</taxon>
        <taxon>Lachnospiraceae</taxon>
        <taxon>Eisenbergiella</taxon>
    </lineage>
</organism>
<dbReference type="RefSeq" id="WP_069154536.1">
    <property type="nucleotide sequence ID" value="NZ_DAWDRA010000036.1"/>
</dbReference>
<keyword evidence="1" id="KW-0812">Transmembrane</keyword>
<comment type="caution">
    <text evidence="2">The sequence shown here is derived from an EMBL/GenBank/DDBJ whole genome shotgun (WGS) entry which is preliminary data.</text>
</comment>
<evidence type="ECO:0000313" key="3">
    <source>
        <dbReference type="Proteomes" id="UP000094067"/>
    </source>
</evidence>
<feature type="transmembrane region" description="Helical" evidence="1">
    <location>
        <begin position="205"/>
        <end position="226"/>
    </location>
</feature>
<feature type="transmembrane region" description="Helical" evidence="1">
    <location>
        <begin position="102"/>
        <end position="131"/>
    </location>
</feature>
<evidence type="ECO:0000256" key="1">
    <source>
        <dbReference type="SAM" id="Phobius"/>
    </source>
</evidence>